<dbReference type="Proteomes" id="UP001139104">
    <property type="component" value="Unassembled WGS sequence"/>
</dbReference>
<dbReference type="RefSeq" id="WP_243067899.1">
    <property type="nucleotide sequence ID" value="NZ_JAIVFK010000054.1"/>
</dbReference>
<dbReference type="Pfam" id="PF10649">
    <property type="entry name" value="DUF2478"/>
    <property type="match status" value="1"/>
</dbReference>
<sequence length="171" mass="17940">MNPLAAMIFAEGEPVDAIFARLREIVAQKGFRVGGLLQEPCGESVFVTQIESGKRIDLMQDLGACAEGCRLNTAALAEAAGLLAQSLDAAPDLLLVTRFGRAEIEGGGFLQEIGAAAAAGVPTLIGVGAKRAPDWRDFAGDCAENLPCSLDAALGWWDALIEAEDIGRLER</sequence>
<comment type="caution">
    <text evidence="1">The sequence shown here is derived from an EMBL/GenBank/DDBJ whole genome shotgun (WGS) entry which is preliminary data.</text>
</comment>
<organism evidence="1 2">
    <name type="scientific">Candidatus Rhodoblastus alkanivorans</name>
    <dbReference type="NCBI Taxonomy" id="2954117"/>
    <lineage>
        <taxon>Bacteria</taxon>
        <taxon>Pseudomonadati</taxon>
        <taxon>Pseudomonadota</taxon>
        <taxon>Alphaproteobacteria</taxon>
        <taxon>Hyphomicrobiales</taxon>
        <taxon>Rhodoblastaceae</taxon>
        <taxon>Rhodoblastus</taxon>
    </lineage>
</organism>
<gene>
    <name evidence="1" type="ORF">K2U94_14655</name>
</gene>
<name>A0ABS9Z8F8_9HYPH</name>
<dbReference type="EMBL" id="JAIVFP010000001">
    <property type="protein sequence ID" value="MCI4683983.1"/>
    <property type="molecule type" value="Genomic_DNA"/>
</dbReference>
<evidence type="ECO:0000313" key="2">
    <source>
        <dbReference type="Proteomes" id="UP001139104"/>
    </source>
</evidence>
<keyword evidence="2" id="KW-1185">Reference proteome</keyword>
<dbReference type="InterPro" id="IPR018912">
    <property type="entry name" value="DUF2478"/>
</dbReference>
<accession>A0ABS9Z8F8</accession>
<protein>
    <submittedName>
        <fullName evidence="1">DUF2478 domain-containing protein</fullName>
    </submittedName>
</protein>
<reference evidence="1" key="1">
    <citation type="journal article" date="2022" name="ISME J.">
        <title>Identification of active gaseous-alkane degraders at natural gas seeps.</title>
        <authorList>
            <person name="Farhan Ul Haque M."/>
            <person name="Hernandez M."/>
            <person name="Crombie A.T."/>
            <person name="Murrell J.C."/>
        </authorList>
    </citation>
    <scope>NUCLEOTIDE SEQUENCE</scope>
    <source>
        <strain evidence="1">PC2</strain>
    </source>
</reference>
<proteinExistence type="predicted"/>
<evidence type="ECO:0000313" key="1">
    <source>
        <dbReference type="EMBL" id="MCI4683983.1"/>
    </source>
</evidence>